<feature type="transmembrane region" description="Helical" evidence="1">
    <location>
        <begin position="251"/>
        <end position="268"/>
    </location>
</feature>
<keyword evidence="1" id="KW-0472">Membrane</keyword>
<keyword evidence="2" id="KW-0732">Signal</keyword>
<sequence length="535" mass="58684">MIHDPHRMTRAALTARRLLVALFCARLLAAPVRTNDGVVLCPAGQRPDGQGRCVPVVCPPGTVTAFPAFAACVPCHAGGYANAQGTLCLACEDGISASGSTKCEACEGVFFNLQPDAPHERCEITAVSILTPVKFFLCLLGLFQLLAMARIYCLEVTDVSLQSGQTVISTLGRHFLRTSRGGRVDVPRVELQGTGVRGLDLAEFQVKVLGKEQLVLIHLEGKVEHWASSMGQLRLHFPQTLWQIRFLHTPLLAWVLLFLASAIAVAYDKRKHGFRNTGQCTMICITWAGAGCLLCFACFLQSRFLRLHSQLQPCERGPLRAMKLEKMKTFHEFFEMFIRDRSMTYVCENLVKPLTFAVQHSFAELVGSTPTPVQWFVSHFWGSAFRHFSETVQKHAAQVALEPDSVAYWVCTFSNNQWAVDDELGHGEVCQSSFYLALRSRSCRGTVMVIDELAMPLTRVFVRSAPDAAALAEPKLRRSAAVHALGGLARWPCWDGRGDGGRQEVVPAGLEGCRGDLAKGQGADRVGGPANCGRL</sequence>
<dbReference type="Proteomes" id="UP001642464">
    <property type="component" value="Unassembled WGS sequence"/>
</dbReference>
<evidence type="ECO:0000313" key="4">
    <source>
        <dbReference type="Proteomes" id="UP001642464"/>
    </source>
</evidence>
<accession>A0ABP0HLZ5</accession>
<name>A0ABP0HLZ5_9DINO</name>
<feature type="transmembrane region" description="Helical" evidence="1">
    <location>
        <begin position="280"/>
        <end position="302"/>
    </location>
</feature>
<keyword evidence="1" id="KW-0812">Transmembrane</keyword>
<comment type="caution">
    <text evidence="3">The sequence shown here is derived from an EMBL/GenBank/DDBJ whole genome shotgun (WGS) entry which is preliminary data.</text>
</comment>
<protein>
    <submittedName>
        <fullName evidence="3">Extracellular matrix protein FRAS1</fullName>
    </submittedName>
</protein>
<keyword evidence="4" id="KW-1185">Reference proteome</keyword>
<feature type="signal peptide" evidence="2">
    <location>
        <begin position="1"/>
        <end position="29"/>
    </location>
</feature>
<dbReference type="InterPro" id="IPR009030">
    <property type="entry name" value="Growth_fac_rcpt_cys_sf"/>
</dbReference>
<proteinExistence type="predicted"/>
<feature type="chain" id="PRO_5047121504" evidence="2">
    <location>
        <begin position="30"/>
        <end position="535"/>
    </location>
</feature>
<keyword evidence="1" id="KW-1133">Transmembrane helix</keyword>
<dbReference type="EMBL" id="CAXAMM010001237">
    <property type="protein sequence ID" value="CAK8991140.1"/>
    <property type="molecule type" value="Genomic_DNA"/>
</dbReference>
<dbReference type="SUPFAM" id="SSF57184">
    <property type="entry name" value="Growth factor receptor domain"/>
    <property type="match status" value="1"/>
</dbReference>
<organism evidence="3 4">
    <name type="scientific">Durusdinium trenchii</name>
    <dbReference type="NCBI Taxonomy" id="1381693"/>
    <lineage>
        <taxon>Eukaryota</taxon>
        <taxon>Sar</taxon>
        <taxon>Alveolata</taxon>
        <taxon>Dinophyceae</taxon>
        <taxon>Suessiales</taxon>
        <taxon>Symbiodiniaceae</taxon>
        <taxon>Durusdinium</taxon>
    </lineage>
</organism>
<evidence type="ECO:0000313" key="3">
    <source>
        <dbReference type="EMBL" id="CAK8991140.1"/>
    </source>
</evidence>
<evidence type="ECO:0000256" key="1">
    <source>
        <dbReference type="SAM" id="Phobius"/>
    </source>
</evidence>
<reference evidence="3 4" key="1">
    <citation type="submission" date="2024-02" db="EMBL/GenBank/DDBJ databases">
        <authorList>
            <person name="Chen Y."/>
            <person name="Shah S."/>
            <person name="Dougan E. K."/>
            <person name="Thang M."/>
            <person name="Chan C."/>
        </authorList>
    </citation>
    <scope>NUCLEOTIDE SEQUENCE [LARGE SCALE GENOMIC DNA]</scope>
</reference>
<evidence type="ECO:0000256" key="2">
    <source>
        <dbReference type="SAM" id="SignalP"/>
    </source>
</evidence>
<gene>
    <name evidence="3" type="ORF">SCF082_LOCUS2535</name>
</gene>